<comment type="caution">
    <text evidence="2">The sequence shown here is derived from an EMBL/GenBank/DDBJ whole genome shotgun (WGS) entry which is preliminary data.</text>
</comment>
<gene>
    <name evidence="2" type="ORF">GCM10023262_11300</name>
</gene>
<keyword evidence="1" id="KW-0812">Transmembrane</keyword>
<dbReference type="EMBL" id="BAABJA010000007">
    <property type="protein sequence ID" value="GAA4664356.1"/>
    <property type="molecule type" value="Genomic_DNA"/>
</dbReference>
<accession>A0ABP8VIS1</accession>
<dbReference type="Proteomes" id="UP001501699">
    <property type="component" value="Unassembled WGS sequence"/>
</dbReference>
<name>A0ABP8VIS1_9HYPH</name>
<organism evidence="2 3">
    <name type="scientific">Bartonella pachyuromydis</name>
    <dbReference type="NCBI Taxonomy" id="931097"/>
    <lineage>
        <taxon>Bacteria</taxon>
        <taxon>Pseudomonadati</taxon>
        <taxon>Pseudomonadota</taxon>
        <taxon>Alphaproteobacteria</taxon>
        <taxon>Hyphomicrobiales</taxon>
        <taxon>Bartonellaceae</taxon>
        <taxon>Bartonella</taxon>
    </lineage>
</organism>
<keyword evidence="3" id="KW-1185">Reference proteome</keyword>
<feature type="transmembrane region" description="Helical" evidence="1">
    <location>
        <begin position="79"/>
        <end position="99"/>
    </location>
</feature>
<keyword evidence="1" id="KW-1133">Transmembrane helix</keyword>
<evidence type="ECO:0000313" key="3">
    <source>
        <dbReference type="Proteomes" id="UP001501699"/>
    </source>
</evidence>
<evidence type="ECO:0000313" key="2">
    <source>
        <dbReference type="EMBL" id="GAA4664356.1"/>
    </source>
</evidence>
<keyword evidence="1" id="KW-0472">Membrane</keyword>
<reference evidence="3" key="1">
    <citation type="journal article" date="2019" name="Int. J. Syst. Evol. Microbiol.">
        <title>The Global Catalogue of Microorganisms (GCM) 10K type strain sequencing project: providing services to taxonomists for standard genome sequencing and annotation.</title>
        <authorList>
            <consortium name="The Broad Institute Genomics Platform"/>
            <consortium name="The Broad Institute Genome Sequencing Center for Infectious Disease"/>
            <person name="Wu L."/>
            <person name="Ma J."/>
        </authorList>
    </citation>
    <scope>NUCLEOTIDE SEQUENCE [LARGE SCALE GENOMIC DNA]</scope>
    <source>
        <strain evidence="3">JCM 17714</strain>
    </source>
</reference>
<protein>
    <recommendedName>
        <fullName evidence="4">DUF5710 domain-containing protein</fullName>
    </recommendedName>
</protein>
<proteinExistence type="predicted"/>
<evidence type="ECO:0000256" key="1">
    <source>
        <dbReference type="SAM" id="Phobius"/>
    </source>
</evidence>
<evidence type="ECO:0008006" key="4">
    <source>
        <dbReference type="Google" id="ProtNLM"/>
    </source>
</evidence>
<dbReference type="RefSeq" id="WP_345119156.1">
    <property type="nucleotide sequence ID" value="NZ_BAABJA010000007.1"/>
</dbReference>
<sequence length="114" mass="13037">MGAKWDKDVKSWYVPVGTNLIEKGLDRFSHDNVKTNTVLSLEQQFKEALHSAGLIVENPLMDGKLHRVSVENDKKIKEVVLILVIPHLVEVIFKIFVVVKKFTGNQKKLLLLYL</sequence>